<dbReference type="InterPro" id="IPR000524">
    <property type="entry name" value="Tscrpt_reg_HTH_GntR"/>
</dbReference>
<dbReference type="SMART" id="SM00345">
    <property type="entry name" value="HTH_GNTR"/>
    <property type="match status" value="1"/>
</dbReference>
<dbReference type="GO" id="GO:0003677">
    <property type="term" value="F:DNA binding"/>
    <property type="evidence" value="ECO:0007669"/>
    <property type="project" value="UniProtKB-KW"/>
</dbReference>
<dbReference type="AlphaFoldDB" id="A0A365HCM7"/>
<dbReference type="CDD" id="cd07377">
    <property type="entry name" value="WHTH_GntR"/>
    <property type="match status" value="1"/>
</dbReference>
<keyword evidence="2" id="KW-0238">DNA-binding</keyword>
<dbReference type="RefSeq" id="WP_111862841.1">
    <property type="nucleotide sequence ID" value="NZ_QLYX01000001.1"/>
</dbReference>
<name>A0A365HCM7_9ACTN</name>
<evidence type="ECO:0000259" key="4">
    <source>
        <dbReference type="PROSITE" id="PS50949"/>
    </source>
</evidence>
<dbReference type="Pfam" id="PF07729">
    <property type="entry name" value="FCD"/>
    <property type="match status" value="1"/>
</dbReference>
<dbReference type="InterPro" id="IPR008920">
    <property type="entry name" value="TF_FadR/GntR_C"/>
</dbReference>
<evidence type="ECO:0000313" key="6">
    <source>
        <dbReference type="Proteomes" id="UP000251891"/>
    </source>
</evidence>
<keyword evidence="6" id="KW-1185">Reference proteome</keyword>
<dbReference type="GO" id="GO:0003700">
    <property type="term" value="F:DNA-binding transcription factor activity"/>
    <property type="evidence" value="ECO:0007669"/>
    <property type="project" value="InterPro"/>
</dbReference>
<dbReference type="SUPFAM" id="SSF48008">
    <property type="entry name" value="GntR ligand-binding domain-like"/>
    <property type="match status" value="1"/>
</dbReference>
<dbReference type="Gene3D" id="1.10.10.10">
    <property type="entry name" value="Winged helix-like DNA-binding domain superfamily/Winged helix DNA-binding domain"/>
    <property type="match status" value="1"/>
</dbReference>
<comment type="caution">
    <text evidence="5">The sequence shown here is derived from an EMBL/GenBank/DDBJ whole genome shotgun (WGS) entry which is preliminary data.</text>
</comment>
<evidence type="ECO:0000256" key="2">
    <source>
        <dbReference type="ARBA" id="ARBA00023125"/>
    </source>
</evidence>
<dbReference type="EMBL" id="QLYX01000001">
    <property type="protein sequence ID" value="RAY16789.1"/>
    <property type="molecule type" value="Genomic_DNA"/>
</dbReference>
<dbReference type="PANTHER" id="PTHR43537">
    <property type="entry name" value="TRANSCRIPTIONAL REGULATOR, GNTR FAMILY"/>
    <property type="match status" value="1"/>
</dbReference>
<dbReference type="InterPro" id="IPR036388">
    <property type="entry name" value="WH-like_DNA-bd_sf"/>
</dbReference>
<dbReference type="SMART" id="SM00895">
    <property type="entry name" value="FCD"/>
    <property type="match status" value="1"/>
</dbReference>
<evidence type="ECO:0000313" key="5">
    <source>
        <dbReference type="EMBL" id="RAY16789.1"/>
    </source>
</evidence>
<proteinExistence type="predicted"/>
<feature type="domain" description="HTH gntR-type" evidence="4">
    <location>
        <begin position="20"/>
        <end position="90"/>
    </location>
</feature>
<dbReference type="Pfam" id="PF00392">
    <property type="entry name" value="GntR"/>
    <property type="match status" value="1"/>
</dbReference>
<evidence type="ECO:0000256" key="3">
    <source>
        <dbReference type="ARBA" id="ARBA00023163"/>
    </source>
</evidence>
<sequence length="254" mass="27887">MSSIPAESASDALLRPIRSGNAFEETVERLLQMVRLGVYAPGESLLPERELARRLGVSRDTVREAIRSLAEAGYLVTTRGRYGGTFLAENLPKAEPVTPGHRTEADVDDLLTVRELLEVGAIRMASRRSLSAAERDLLWTRLTDVMEATPEAYRRLDSRLHLTFAELVGAPSLTALVADNRMLINQMLDQIPLLERNIAHSNEQHHVIVLAVLTGDQDRAVQAMEEHLAGTAALLRGFLGDSTAIDRTATPSDC</sequence>
<protein>
    <submittedName>
        <fullName evidence="5">GntR family transcriptional regulator</fullName>
    </submittedName>
</protein>
<dbReference type="SUPFAM" id="SSF46785">
    <property type="entry name" value="Winged helix' DNA-binding domain"/>
    <property type="match status" value="1"/>
</dbReference>
<organism evidence="5 6">
    <name type="scientific">Actinomadura craniellae</name>
    <dbReference type="NCBI Taxonomy" id="2231787"/>
    <lineage>
        <taxon>Bacteria</taxon>
        <taxon>Bacillati</taxon>
        <taxon>Actinomycetota</taxon>
        <taxon>Actinomycetes</taxon>
        <taxon>Streptosporangiales</taxon>
        <taxon>Thermomonosporaceae</taxon>
        <taxon>Actinomadura</taxon>
    </lineage>
</organism>
<dbReference type="PROSITE" id="PS50949">
    <property type="entry name" value="HTH_GNTR"/>
    <property type="match status" value="1"/>
</dbReference>
<dbReference type="Proteomes" id="UP000251891">
    <property type="component" value="Unassembled WGS sequence"/>
</dbReference>
<dbReference type="Gene3D" id="1.20.120.530">
    <property type="entry name" value="GntR ligand-binding domain-like"/>
    <property type="match status" value="1"/>
</dbReference>
<dbReference type="PANTHER" id="PTHR43537:SF24">
    <property type="entry name" value="GLUCONATE OPERON TRANSCRIPTIONAL REPRESSOR"/>
    <property type="match status" value="1"/>
</dbReference>
<dbReference type="InterPro" id="IPR011711">
    <property type="entry name" value="GntR_C"/>
</dbReference>
<keyword evidence="3" id="KW-0804">Transcription</keyword>
<dbReference type="PRINTS" id="PR00035">
    <property type="entry name" value="HTHGNTR"/>
</dbReference>
<keyword evidence="1" id="KW-0805">Transcription regulation</keyword>
<accession>A0A365HCM7</accession>
<evidence type="ECO:0000256" key="1">
    <source>
        <dbReference type="ARBA" id="ARBA00023015"/>
    </source>
</evidence>
<dbReference type="InterPro" id="IPR036390">
    <property type="entry name" value="WH_DNA-bd_sf"/>
</dbReference>
<gene>
    <name evidence="5" type="ORF">DPM19_01060</name>
</gene>
<dbReference type="OrthoDB" id="4535513at2"/>
<reference evidence="5 6" key="1">
    <citation type="submission" date="2018-06" db="EMBL/GenBank/DDBJ databases">
        <title>Actinomadura craniellae sp. nov. isolated from marine sponge Craniella sp.</title>
        <authorList>
            <person name="Li L."/>
            <person name="Xu Q.H."/>
            <person name="Lin H.W."/>
            <person name="Lu Y.H."/>
        </authorList>
    </citation>
    <scope>NUCLEOTIDE SEQUENCE [LARGE SCALE GENOMIC DNA]</scope>
    <source>
        <strain evidence="5 6">LHW63021</strain>
    </source>
</reference>